<dbReference type="Proteomes" id="UP001321473">
    <property type="component" value="Unassembled WGS sequence"/>
</dbReference>
<proteinExistence type="predicted"/>
<dbReference type="AlphaFoldDB" id="A0AAQ4F764"/>
<evidence type="ECO:0000256" key="1">
    <source>
        <dbReference type="SAM" id="MobiDB-lite"/>
    </source>
</evidence>
<comment type="caution">
    <text evidence="2">The sequence shown here is derived from an EMBL/GenBank/DDBJ whole genome shotgun (WGS) entry which is preliminary data.</text>
</comment>
<gene>
    <name evidence="2" type="ORF">V5799_015730</name>
</gene>
<name>A0AAQ4F764_AMBAM</name>
<protein>
    <submittedName>
        <fullName evidence="2">Uncharacterized protein</fullName>
    </submittedName>
</protein>
<organism evidence="2 3">
    <name type="scientific">Amblyomma americanum</name>
    <name type="common">Lone star tick</name>
    <dbReference type="NCBI Taxonomy" id="6943"/>
    <lineage>
        <taxon>Eukaryota</taxon>
        <taxon>Metazoa</taxon>
        <taxon>Ecdysozoa</taxon>
        <taxon>Arthropoda</taxon>
        <taxon>Chelicerata</taxon>
        <taxon>Arachnida</taxon>
        <taxon>Acari</taxon>
        <taxon>Parasitiformes</taxon>
        <taxon>Ixodida</taxon>
        <taxon>Ixodoidea</taxon>
        <taxon>Ixodidae</taxon>
        <taxon>Amblyomminae</taxon>
        <taxon>Amblyomma</taxon>
    </lineage>
</organism>
<sequence length="98" mass="10824">MSKRRCEYLYKADAKVPERTELRLRSAQFKQEGSAAAEQERSAAEDESLSTSGLHRWEHCDPGVHGETSGIVHKSPPSSIVMNSEEGEDKSATDSEDS</sequence>
<feature type="compositionally biased region" description="Basic and acidic residues" evidence="1">
    <location>
        <begin position="55"/>
        <end position="64"/>
    </location>
</feature>
<accession>A0AAQ4F764</accession>
<dbReference type="EMBL" id="JARKHS020006117">
    <property type="protein sequence ID" value="KAK8782929.1"/>
    <property type="molecule type" value="Genomic_DNA"/>
</dbReference>
<keyword evidence="3" id="KW-1185">Reference proteome</keyword>
<feature type="compositionally biased region" description="Basic and acidic residues" evidence="1">
    <location>
        <begin position="89"/>
        <end position="98"/>
    </location>
</feature>
<evidence type="ECO:0000313" key="3">
    <source>
        <dbReference type="Proteomes" id="UP001321473"/>
    </source>
</evidence>
<evidence type="ECO:0000313" key="2">
    <source>
        <dbReference type="EMBL" id="KAK8782929.1"/>
    </source>
</evidence>
<feature type="region of interest" description="Disordered" evidence="1">
    <location>
        <begin position="27"/>
        <end position="98"/>
    </location>
</feature>
<reference evidence="2 3" key="1">
    <citation type="journal article" date="2023" name="Arcadia Sci">
        <title>De novo assembly of a long-read Amblyomma americanum tick genome.</title>
        <authorList>
            <person name="Chou S."/>
            <person name="Poskanzer K.E."/>
            <person name="Rollins M."/>
            <person name="Thuy-Boun P.S."/>
        </authorList>
    </citation>
    <scope>NUCLEOTIDE SEQUENCE [LARGE SCALE GENOMIC DNA]</scope>
    <source>
        <strain evidence="2">F_SG_1</strain>
        <tissue evidence="2">Salivary glands</tissue>
    </source>
</reference>